<accession>A0AAN9INW5</accession>
<evidence type="ECO:0000313" key="2">
    <source>
        <dbReference type="EMBL" id="KAK7283441.1"/>
    </source>
</evidence>
<dbReference type="InterPro" id="IPR005174">
    <property type="entry name" value="KIB1-4_b-propeller"/>
</dbReference>
<name>A0AAN9INW5_CROPI</name>
<dbReference type="InterPro" id="IPR050942">
    <property type="entry name" value="F-box_BR-signaling"/>
</dbReference>
<feature type="domain" description="KIB1-4 beta-propeller" evidence="1">
    <location>
        <begin position="7"/>
        <end position="311"/>
    </location>
</feature>
<dbReference type="EMBL" id="JAYWIO010000002">
    <property type="protein sequence ID" value="KAK7283441.1"/>
    <property type="molecule type" value="Genomic_DNA"/>
</dbReference>
<dbReference type="Pfam" id="PF03478">
    <property type="entry name" value="Beta-prop_KIB1-4"/>
    <property type="match status" value="1"/>
</dbReference>
<comment type="caution">
    <text evidence="2">The sequence shown here is derived from an EMBL/GenBank/DDBJ whole genome shotgun (WGS) entry which is preliminary data.</text>
</comment>
<dbReference type="InterPro" id="IPR011044">
    <property type="entry name" value="Quino_amine_DH_bsu"/>
</dbReference>
<sequence>MLSLRAFFHLSNHKTHLLNLPEPSNRIRYCGSSHGWVVILDETPEIRLLNLITRTTLRLPQLDTFPNVVSFSYSNIGREYLVTSPHGGVHALNLSQMCNSFVRKVVLSSSPSLQSSFNDFAAFAIVGQGQHSLAFCKKGHDSWDFILSDELYCWEDVVYHNGLFYVVTNEGTIAVCDIYGYAPPQVTIIQTAPIEFSGDIYYVVFLVKDMLLVARFLEQVFDDDDVAGGVYNLVYRTVGFEAFKMNWGEMKWEKIETLGDHVLFVGGNSSLSLVASDFDGCCLKDCIYFTDDYSDSNYDDACGKHDVGVFSLWDKSIELLPCYPRNSHSRLGWPLPIWVSPNPC</sequence>
<dbReference type="AlphaFoldDB" id="A0AAN9INW5"/>
<dbReference type="PANTHER" id="PTHR44259">
    <property type="entry name" value="OS07G0183000 PROTEIN-RELATED"/>
    <property type="match status" value="1"/>
</dbReference>
<reference evidence="2 3" key="1">
    <citation type="submission" date="2024-01" db="EMBL/GenBank/DDBJ databases">
        <title>The genomes of 5 underutilized Papilionoideae crops provide insights into root nodulation and disease resistanc.</title>
        <authorList>
            <person name="Yuan L."/>
        </authorList>
    </citation>
    <scope>NUCLEOTIDE SEQUENCE [LARGE SCALE GENOMIC DNA]</scope>
    <source>
        <strain evidence="2">ZHUSHIDOU_FW_LH</strain>
        <tissue evidence="2">Leaf</tissue>
    </source>
</reference>
<gene>
    <name evidence="2" type="ORF">RIF29_12957</name>
</gene>
<evidence type="ECO:0000259" key="1">
    <source>
        <dbReference type="Pfam" id="PF03478"/>
    </source>
</evidence>
<dbReference type="PANTHER" id="PTHR44259:SF114">
    <property type="entry name" value="OS06G0707300 PROTEIN"/>
    <property type="match status" value="1"/>
</dbReference>
<dbReference type="Proteomes" id="UP001372338">
    <property type="component" value="Unassembled WGS sequence"/>
</dbReference>
<dbReference type="SUPFAM" id="SSF50969">
    <property type="entry name" value="YVTN repeat-like/Quinoprotein amine dehydrogenase"/>
    <property type="match status" value="1"/>
</dbReference>
<evidence type="ECO:0000313" key="3">
    <source>
        <dbReference type="Proteomes" id="UP001372338"/>
    </source>
</evidence>
<proteinExistence type="predicted"/>
<keyword evidence="3" id="KW-1185">Reference proteome</keyword>
<organism evidence="2 3">
    <name type="scientific">Crotalaria pallida</name>
    <name type="common">Smooth rattlebox</name>
    <name type="synonym">Crotalaria striata</name>
    <dbReference type="NCBI Taxonomy" id="3830"/>
    <lineage>
        <taxon>Eukaryota</taxon>
        <taxon>Viridiplantae</taxon>
        <taxon>Streptophyta</taxon>
        <taxon>Embryophyta</taxon>
        <taxon>Tracheophyta</taxon>
        <taxon>Spermatophyta</taxon>
        <taxon>Magnoliopsida</taxon>
        <taxon>eudicotyledons</taxon>
        <taxon>Gunneridae</taxon>
        <taxon>Pentapetalae</taxon>
        <taxon>rosids</taxon>
        <taxon>fabids</taxon>
        <taxon>Fabales</taxon>
        <taxon>Fabaceae</taxon>
        <taxon>Papilionoideae</taxon>
        <taxon>50 kb inversion clade</taxon>
        <taxon>genistoids sensu lato</taxon>
        <taxon>core genistoids</taxon>
        <taxon>Crotalarieae</taxon>
        <taxon>Crotalaria</taxon>
    </lineage>
</organism>
<protein>
    <recommendedName>
        <fullName evidence="1">KIB1-4 beta-propeller domain-containing protein</fullName>
    </recommendedName>
</protein>